<dbReference type="Pfam" id="PF00201">
    <property type="entry name" value="UDPGT"/>
    <property type="match status" value="1"/>
</dbReference>
<dbReference type="FunFam" id="3.40.50.2000:FF:000019">
    <property type="entry name" value="Glycosyltransferase"/>
    <property type="match status" value="1"/>
</dbReference>
<protein>
    <recommendedName>
        <fullName evidence="4">Glycosyltransferase</fullName>
        <ecNumber evidence="4">2.4.1.-</ecNumber>
    </recommendedName>
</protein>
<name>A0AAV9EXW2_ACOCL</name>
<reference evidence="5" key="1">
    <citation type="journal article" date="2023" name="Nat. Commun.">
        <title>Diploid and tetraploid genomes of Acorus and the evolution of monocots.</title>
        <authorList>
            <person name="Ma L."/>
            <person name="Liu K.W."/>
            <person name="Li Z."/>
            <person name="Hsiao Y.Y."/>
            <person name="Qi Y."/>
            <person name="Fu T."/>
            <person name="Tang G.D."/>
            <person name="Zhang D."/>
            <person name="Sun W.H."/>
            <person name="Liu D.K."/>
            <person name="Li Y."/>
            <person name="Chen G.Z."/>
            <person name="Liu X.D."/>
            <person name="Liao X.Y."/>
            <person name="Jiang Y.T."/>
            <person name="Yu X."/>
            <person name="Hao Y."/>
            <person name="Huang J."/>
            <person name="Zhao X.W."/>
            <person name="Ke S."/>
            <person name="Chen Y.Y."/>
            <person name="Wu W.L."/>
            <person name="Hsu J.L."/>
            <person name="Lin Y.F."/>
            <person name="Huang M.D."/>
            <person name="Li C.Y."/>
            <person name="Huang L."/>
            <person name="Wang Z.W."/>
            <person name="Zhao X."/>
            <person name="Zhong W.Y."/>
            <person name="Peng D.H."/>
            <person name="Ahmad S."/>
            <person name="Lan S."/>
            <person name="Zhang J.S."/>
            <person name="Tsai W.C."/>
            <person name="Van de Peer Y."/>
            <person name="Liu Z.J."/>
        </authorList>
    </citation>
    <scope>NUCLEOTIDE SEQUENCE</scope>
    <source>
        <strain evidence="5">CP</strain>
    </source>
</reference>
<evidence type="ECO:0000313" key="5">
    <source>
        <dbReference type="EMBL" id="KAK1318061.1"/>
    </source>
</evidence>
<proteinExistence type="inferred from homology"/>
<evidence type="ECO:0000313" key="6">
    <source>
        <dbReference type="Proteomes" id="UP001180020"/>
    </source>
</evidence>
<comment type="caution">
    <text evidence="5">The sequence shown here is derived from an EMBL/GenBank/DDBJ whole genome shotgun (WGS) entry which is preliminary data.</text>
</comment>
<dbReference type="Proteomes" id="UP001180020">
    <property type="component" value="Unassembled WGS sequence"/>
</dbReference>
<dbReference type="Gene3D" id="3.40.50.2000">
    <property type="entry name" value="Glycogen Phosphorylase B"/>
    <property type="match status" value="2"/>
</dbReference>
<keyword evidence="2 3" id="KW-0808">Transferase</keyword>
<organism evidence="5 6">
    <name type="scientific">Acorus calamus</name>
    <name type="common">Sweet flag</name>
    <dbReference type="NCBI Taxonomy" id="4465"/>
    <lineage>
        <taxon>Eukaryota</taxon>
        <taxon>Viridiplantae</taxon>
        <taxon>Streptophyta</taxon>
        <taxon>Embryophyta</taxon>
        <taxon>Tracheophyta</taxon>
        <taxon>Spermatophyta</taxon>
        <taxon>Magnoliopsida</taxon>
        <taxon>Liliopsida</taxon>
        <taxon>Acoraceae</taxon>
        <taxon>Acorus</taxon>
    </lineage>
</organism>
<dbReference type="AlphaFoldDB" id="A0AAV9EXW2"/>
<dbReference type="GO" id="GO:0080044">
    <property type="term" value="F:quercetin 7-O-glucosyltransferase activity"/>
    <property type="evidence" value="ECO:0007669"/>
    <property type="project" value="TreeGrafter"/>
</dbReference>
<gene>
    <name evidence="5" type="primary">UGT75B1</name>
    <name evidence="5" type="ORF">QJS10_CPB04g01460</name>
</gene>
<comment type="similarity">
    <text evidence="1 3">Belongs to the UDP-glycosyltransferase family.</text>
</comment>
<evidence type="ECO:0000256" key="4">
    <source>
        <dbReference type="RuleBase" id="RU362057"/>
    </source>
</evidence>
<dbReference type="InterPro" id="IPR002213">
    <property type="entry name" value="UDP_glucos_trans"/>
</dbReference>
<keyword evidence="6" id="KW-1185">Reference proteome</keyword>
<sequence>MYHKFTKHKPNMLPHFLLVTYPLQGHINPTIQLAKRIADTSAAHVTFVTTATALRRINYNHHHPFLTHAAILDGYDENDANTASDTPAQKMIRFDLAASKSLLELVNSLSDQGRPVTCIIYTLLLSWAADVACQLGIPSAVFWLQPAAVFSFKTIDISKPKVLVNTFNALESDVMKSMDGVVELIGVGPMVPADKTVGADLFDGDVKDYKKWLDAKPPRSVVYVSFGTLALLQKRQLEEITKGLMESGRPFLWVLRKAQREAEKDVVIETEVIEGGEDERGMVVDWCCQMEVLSHPSIGCFMTHCGWNSTVESLFSGVPTVGVPQWSDQPTNAKMVEDVWGSGVRGRVSGEAVVEAEELIRCLDAVMGEEGEGVRRKAEEWREKGLEAVREGGLSHRSLGRFVDEVLGHESEGQ</sequence>
<dbReference type="EC" id="2.4.1.-" evidence="4"/>
<evidence type="ECO:0000256" key="1">
    <source>
        <dbReference type="ARBA" id="ARBA00009995"/>
    </source>
</evidence>
<dbReference type="PANTHER" id="PTHR11926:SF1534">
    <property type="entry name" value="GLYCOSYLTRANSFERASE"/>
    <property type="match status" value="1"/>
</dbReference>
<keyword evidence="3" id="KW-0328">Glycosyltransferase</keyword>
<dbReference type="EMBL" id="JAUJYO010000004">
    <property type="protein sequence ID" value="KAK1318061.1"/>
    <property type="molecule type" value="Genomic_DNA"/>
</dbReference>
<evidence type="ECO:0000256" key="3">
    <source>
        <dbReference type="RuleBase" id="RU003718"/>
    </source>
</evidence>
<reference evidence="5" key="2">
    <citation type="submission" date="2023-06" db="EMBL/GenBank/DDBJ databases">
        <authorList>
            <person name="Ma L."/>
            <person name="Liu K.-W."/>
            <person name="Li Z."/>
            <person name="Hsiao Y.-Y."/>
            <person name="Qi Y."/>
            <person name="Fu T."/>
            <person name="Tang G."/>
            <person name="Zhang D."/>
            <person name="Sun W.-H."/>
            <person name="Liu D.-K."/>
            <person name="Li Y."/>
            <person name="Chen G.-Z."/>
            <person name="Liu X.-D."/>
            <person name="Liao X.-Y."/>
            <person name="Jiang Y.-T."/>
            <person name="Yu X."/>
            <person name="Hao Y."/>
            <person name="Huang J."/>
            <person name="Zhao X.-W."/>
            <person name="Ke S."/>
            <person name="Chen Y.-Y."/>
            <person name="Wu W.-L."/>
            <person name="Hsu J.-L."/>
            <person name="Lin Y.-F."/>
            <person name="Huang M.-D."/>
            <person name="Li C.-Y."/>
            <person name="Huang L."/>
            <person name="Wang Z.-W."/>
            <person name="Zhao X."/>
            <person name="Zhong W.-Y."/>
            <person name="Peng D.-H."/>
            <person name="Ahmad S."/>
            <person name="Lan S."/>
            <person name="Zhang J.-S."/>
            <person name="Tsai W.-C."/>
            <person name="Van De Peer Y."/>
            <person name="Liu Z.-J."/>
        </authorList>
    </citation>
    <scope>NUCLEOTIDE SEQUENCE</scope>
    <source>
        <strain evidence="5">CP</strain>
        <tissue evidence="5">Leaves</tissue>
    </source>
</reference>
<evidence type="ECO:0000256" key="2">
    <source>
        <dbReference type="ARBA" id="ARBA00022679"/>
    </source>
</evidence>
<dbReference type="GO" id="GO:0080043">
    <property type="term" value="F:quercetin 3-O-glucosyltransferase activity"/>
    <property type="evidence" value="ECO:0007669"/>
    <property type="project" value="TreeGrafter"/>
</dbReference>
<dbReference type="PROSITE" id="PS00375">
    <property type="entry name" value="UDPGT"/>
    <property type="match status" value="1"/>
</dbReference>
<dbReference type="InterPro" id="IPR035595">
    <property type="entry name" value="UDP_glycos_trans_CS"/>
</dbReference>
<dbReference type="CDD" id="cd03784">
    <property type="entry name" value="GT1_Gtf-like"/>
    <property type="match status" value="1"/>
</dbReference>
<dbReference type="SUPFAM" id="SSF53756">
    <property type="entry name" value="UDP-Glycosyltransferase/glycogen phosphorylase"/>
    <property type="match status" value="1"/>
</dbReference>
<accession>A0AAV9EXW2</accession>
<dbReference type="PANTHER" id="PTHR11926">
    <property type="entry name" value="GLUCOSYL/GLUCURONOSYL TRANSFERASES"/>
    <property type="match status" value="1"/>
</dbReference>